<sequence>MITKMSREEVLSLMERKKELEAQIEQQGLVLSANRIGMNEPLVDGDGYPLSNVDVVSVRKARHAIICLQNDRKQIMQQIEKGISQVFELNQSKQQQHQEDQQRRESMEVDADGAVNTSLEPFAVVENVVSGQLAERMGIVVGDQILRVGTVTAHNFKTMNQVQTVIANTQGRNLHLVVRKATTGQQATIEVDMKSGGRLGVFMKPC</sequence>
<dbReference type="InterPro" id="IPR035269">
    <property type="entry name" value="PSMD9"/>
</dbReference>
<dbReference type="InterPro" id="IPR036034">
    <property type="entry name" value="PDZ_sf"/>
</dbReference>
<evidence type="ECO:0000259" key="6">
    <source>
        <dbReference type="SMART" id="SM00228"/>
    </source>
</evidence>
<dbReference type="GO" id="GO:0070682">
    <property type="term" value="P:proteasome regulatory particle assembly"/>
    <property type="evidence" value="ECO:0007669"/>
    <property type="project" value="InterPro"/>
</dbReference>
<evidence type="ECO:0000256" key="2">
    <source>
        <dbReference type="ARBA" id="ARBA00014937"/>
    </source>
</evidence>
<dbReference type="InterPro" id="IPR041489">
    <property type="entry name" value="PDZ_6"/>
</dbReference>
<dbReference type="SMART" id="SM00228">
    <property type="entry name" value="PDZ"/>
    <property type="match status" value="1"/>
</dbReference>
<feature type="domain" description="PDZ" evidence="6">
    <location>
        <begin position="79"/>
        <end position="182"/>
    </location>
</feature>
<keyword evidence="8" id="KW-1185">Reference proteome</keyword>
<name>A0A182KET2_9DIPT</name>
<accession>A0A182KET2</accession>
<evidence type="ECO:0000256" key="3">
    <source>
        <dbReference type="ARBA" id="ARBA00023186"/>
    </source>
</evidence>
<evidence type="ECO:0000313" key="8">
    <source>
        <dbReference type="Proteomes" id="UP000075881"/>
    </source>
</evidence>
<proteinExistence type="inferred from homology"/>
<reference evidence="7" key="2">
    <citation type="submission" date="2020-05" db="UniProtKB">
        <authorList>
            <consortium name="EnsemblMetazoa"/>
        </authorList>
    </citation>
    <scope>IDENTIFICATION</scope>
    <source>
        <strain evidence="7">ACHKN1017</strain>
    </source>
</reference>
<feature type="region of interest" description="Disordered" evidence="5">
    <location>
        <begin position="91"/>
        <end position="110"/>
    </location>
</feature>
<dbReference type="Pfam" id="PF17820">
    <property type="entry name" value="PDZ_6"/>
    <property type="match status" value="1"/>
</dbReference>
<dbReference type="Gene3D" id="6.10.140.1710">
    <property type="match status" value="1"/>
</dbReference>
<protein>
    <recommendedName>
        <fullName evidence="2">26S proteasome non-ATPase regulatory subunit 9</fullName>
    </recommendedName>
    <alternativeName>
        <fullName evidence="4">26S proteasome regulatory subunit p27</fullName>
    </alternativeName>
</protein>
<dbReference type="Pfam" id="PF18265">
    <property type="entry name" value="Nas2_N"/>
    <property type="match status" value="1"/>
</dbReference>
<dbReference type="AlphaFoldDB" id="A0A182KET2"/>
<evidence type="ECO:0000313" key="7">
    <source>
        <dbReference type="EnsemblMetazoa" id="ACHR009271-PA"/>
    </source>
</evidence>
<evidence type="ECO:0000256" key="1">
    <source>
        <dbReference type="ARBA" id="ARBA00005256"/>
    </source>
</evidence>
<dbReference type="STRING" id="43041.A0A182KET2"/>
<dbReference type="InterPro" id="IPR001478">
    <property type="entry name" value="PDZ"/>
</dbReference>
<evidence type="ECO:0000256" key="5">
    <source>
        <dbReference type="SAM" id="MobiDB-lite"/>
    </source>
</evidence>
<reference evidence="8" key="1">
    <citation type="submission" date="2013-03" db="EMBL/GenBank/DDBJ databases">
        <title>The Genome Sequence of Anopheles christyi ACHKN1017.</title>
        <authorList>
            <consortium name="The Broad Institute Genomics Platform"/>
            <person name="Neafsey D.E."/>
            <person name="Besansky N."/>
            <person name="Walker B."/>
            <person name="Young S.K."/>
            <person name="Zeng Q."/>
            <person name="Gargeya S."/>
            <person name="Fitzgerald M."/>
            <person name="Haas B."/>
            <person name="Abouelleil A."/>
            <person name="Allen A.W."/>
            <person name="Alvarado L."/>
            <person name="Arachchi H.M."/>
            <person name="Berlin A.M."/>
            <person name="Chapman S.B."/>
            <person name="Gainer-Dewar J."/>
            <person name="Goldberg J."/>
            <person name="Griggs A."/>
            <person name="Gujja S."/>
            <person name="Hansen M."/>
            <person name="Howarth C."/>
            <person name="Imamovic A."/>
            <person name="Ireland A."/>
            <person name="Larimer J."/>
            <person name="McCowan C."/>
            <person name="Murphy C."/>
            <person name="Pearson M."/>
            <person name="Poon T.W."/>
            <person name="Priest M."/>
            <person name="Roberts A."/>
            <person name="Saif S."/>
            <person name="Shea T."/>
            <person name="Sisk P."/>
            <person name="Sykes S."/>
            <person name="Wortman J."/>
            <person name="Nusbaum C."/>
            <person name="Birren B."/>
        </authorList>
    </citation>
    <scope>NUCLEOTIDE SEQUENCE [LARGE SCALE GENOMIC DNA]</scope>
    <source>
        <strain evidence="8">ACHKN1017</strain>
    </source>
</reference>
<feature type="compositionally biased region" description="Basic and acidic residues" evidence="5">
    <location>
        <begin position="96"/>
        <end position="107"/>
    </location>
</feature>
<dbReference type="EnsemblMetazoa" id="ACHR009271-RA">
    <property type="protein sequence ID" value="ACHR009271-PA"/>
    <property type="gene ID" value="ACHR009271"/>
</dbReference>
<dbReference type="Gene3D" id="2.30.42.10">
    <property type="match status" value="1"/>
</dbReference>
<comment type="similarity">
    <text evidence="1">Belongs to the proteasome subunit p27 family.</text>
</comment>
<dbReference type="PANTHER" id="PTHR12651">
    <property type="entry name" value="26S PROTEASOME NON-ATPASE REGULATORY SUBUNIT 9"/>
    <property type="match status" value="1"/>
</dbReference>
<keyword evidence="3" id="KW-0143">Chaperone</keyword>
<dbReference type="VEuPathDB" id="VectorBase:ACHR009271"/>
<dbReference type="InterPro" id="IPR040815">
    <property type="entry name" value="Nas2_N"/>
</dbReference>
<dbReference type="SUPFAM" id="SSF50156">
    <property type="entry name" value="PDZ domain-like"/>
    <property type="match status" value="1"/>
</dbReference>
<dbReference type="Proteomes" id="UP000075881">
    <property type="component" value="Unassembled WGS sequence"/>
</dbReference>
<dbReference type="GO" id="GO:0005634">
    <property type="term" value="C:nucleus"/>
    <property type="evidence" value="ECO:0007669"/>
    <property type="project" value="TreeGrafter"/>
</dbReference>
<dbReference type="PANTHER" id="PTHR12651:SF1">
    <property type="entry name" value="26S PROTEASOME NON-ATPASE REGULATORY SUBUNIT 9"/>
    <property type="match status" value="1"/>
</dbReference>
<organism evidence="7 8">
    <name type="scientific">Anopheles christyi</name>
    <dbReference type="NCBI Taxonomy" id="43041"/>
    <lineage>
        <taxon>Eukaryota</taxon>
        <taxon>Metazoa</taxon>
        <taxon>Ecdysozoa</taxon>
        <taxon>Arthropoda</taxon>
        <taxon>Hexapoda</taxon>
        <taxon>Insecta</taxon>
        <taxon>Pterygota</taxon>
        <taxon>Neoptera</taxon>
        <taxon>Endopterygota</taxon>
        <taxon>Diptera</taxon>
        <taxon>Nematocera</taxon>
        <taxon>Culicoidea</taxon>
        <taxon>Culicidae</taxon>
        <taxon>Anophelinae</taxon>
        <taxon>Anopheles</taxon>
    </lineage>
</organism>
<dbReference type="GO" id="GO:0005737">
    <property type="term" value="C:cytoplasm"/>
    <property type="evidence" value="ECO:0007669"/>
    <property type="project" value="TreeGrafter"/>
</dbReference>
<evidence type="ECO:0000256" key="4">
    <source>
        <dbReference type="ARBA" id="ARBA00030007"/>
    </source>
</evidence>